<protein>
    <submittedName>
        <fullName evidence="2">Uncharacterized protein</fullName>
    </submittedName>
</protein>
<evidence type="ECO:0000256" key="1">
    <source>
        <dbReference type="SAM" id="MobiDB-lite"/>
    </source>
</evidence>
<evidence type="ECO:0000313" key="3">
    <source>
        <dbReference type="Proteomes" id="UP000193240"/>
    </source>
</evidence>
<dbReference type="EMBL" id="KZ107842">
    <property type="protein sequence ID" value="OSS50444.1"/>
    <property type="molecule type" value="Genomic_DNA"/>
</dbReference>
<organism evidence="2 3">
    <name type="scientific">Epicoccum nigrum</name>
    <name type="common">Soil fungus</name>
    <name type="synonym">Epicoccum purpurascens</name>
    <dbReference type="NCBI Taxonomy" id="105696"/>
    <lineage>
        <taxon>Eukaryota</taxon>
        <taxon>Fungi</taxon>
        <taxon>Dikarya</taxon>
        <taxon>Ascomycota</taxon>
        <taxon>Pezizomycotina</taxon>
        <taxon>Dothideomycetes</taxon>
        <taxon>Pleosporomycetidae</taxon>
        <taxon>Pleosporales</taxon>
        <taxon>Pleosporineae</taxon>
        <taxon>Didymellaceae</taxon>
        <taxon>Epicoccum</taxon>
    </lineage>
</organism>
<evidence type="ECO:0000313" key="2">
    <source>
        <dbReference type="EMBL" id="OSS50444.1"/>
    </source>
</evidence>
<gene>
    <name evidence="2" type="ORF">B5807_04878</name>
</gene>
<feature type="compositionally biased region" description="Basic and acidic residues" evidence="1">
    <location>
        <begin position="126"/>
        <end position="137"/>
    </location>
</feature>
<keyword evidence="3" id="KW-1185">Reference proteome</keyword>
<dbReference type="AlphaFoldDB" id="A0A1Y2M2U5"/>
<reference evidence="2 3" key="1">
    <citation type="journal article" date="2017" name="Genome Announc.">
        <title>Genome sequence of the saprophytic ascomycete Epicoccum nigrum ICMP 19927 strain isolated from New Zealand.</title>
        <authorList>
            <person name="Fokin M."/>
            <person name="Fleetwood D."/>
            <person name="Weir B.S."/>
            <person name="Villas-Boas S.G."/>
        </authorList>
    </citation>
    <scope>NUCLEOTIDE SEQUENCE [LARGE SCALE GENOMIC DNA]</scope>
    <source>
        <strain evidence="2 3">ICMP 19927</strain>
    </source>
</reference>
<name>A0A1Y2M2U5_EPING</name>
<accession>A0A1Y2M2U5</accession>
<proteinExistence type="predicted"/>
<sequence>MHVPPPSSRVDSVYLPSYRKTMRPGLAAAPRYRKNHTHVMQSPIVAAIRQKNNELLERAWNLRCRRVASPLSPPQLTRPCSCFRAECRRQTWRAGGQAGRYKSARWRAHPAPAARLHGACRSARRRSGDRDASPEGWRRGGGFCTDVSNLTHSPFRISRAKTRKTKDDCVLGCPISRWNPQLLVQNVAREVDLHRLVFCGYLKQHGCSVRTGSSVLHCAAARQGCATQPALDPLSQQTGGHATCSGARIRVRVWHAWEVMCPATTKMRSAVVAFRRCRLVREPRPDVPSRSTLGPVRKFLGRPLPSNGSIMNQIISPHVNAKGGSVHLRQTCVLHRDRYTRINSLLEDVVHVSIVSFNAGISHWRGRVRYAMEGCEEPMRNASAVVGSGAAGRAVLR</sequence>
<dbReference type="Proteomes" id="UP000193240">
    <property type="component" value="Unassembled WGS sequence"/>
</dbReference>
<dbReference type="InParanoid" id="A0A1Y2M2U5"/>
<feature type="region of interest" description="Disordered" evidence="1">
    <location>
        <begin position="117"/>
        <end position="137"/>
    </location>
</feature>